<dbReference type="InterPro" id="IPR029058">
    <property type="entry name" value="AB_hydrolase_fold"/>
</dbReference>
<dbReference type="STRING" id="1090615.SAMN04515671_4199"/>
<feature type="region of interest" description="Disordered" evidence="1">
    <location>
        <begin position="189"/>
        <end position="210"/>
    </location>
</feature>
<dbReference type="Proteomes" id="UP000198741">
    <property type="component" value="Chromosome I"/>
</dbReference>
<dbReference type="Gene3D" id="3.40.50.1820">
    <property type="entry name" value="alpha/beta hydrolase"/>
    <property type="match status" value="1"/>
</dbReference>
<evidence type="ECO:0000313" key="3">
    <source>
        <dbReference type="EMBL" id="SDP43091.1"/>
    </source>
</evidence>
<feature type="domain" description="DUF1023" evidence="2">
    <location>
        <begin position="258"/>
        <end position="435"/>
    </location>
</feature>
<keyword evidence="4" id="KW-1185">Reference proteome</keyword>
<sequence length="530" mass="54748">MNVVLLGWAQTLGVTDPSPAARALDAFDPTALLDRSADQTRLARALAGCARTLTGARGEVEMAWSSPAPSNGLRSLVRAVDDTASVLQRQCAAMSTAAALVERAKSNARLDWTLAAAQIESLEHGQWPDILGGVLGVPATGTAMRIRSILTDLNRALQARLAEADAALTDLRSALAADPNEPADRLHVGPAALVGPDPIGGPAARTDRSNREQLAADLRSGDPVRIEFAISITRSLQLAADRGGHAELVVYDSSAYDGQGRAAIAVGDLATATNVAVVVPGIGNSPADMTGGITVAASLKDEAERQEPGRSTAVVAWYGYDIPLSWRKDPSAAVGTRVTDTLAATSAVNAEKGAPVLAADLTAISRMAAGSARTTLIGFSMGSTTVSAAARYQLPVDSIVLLGSPGAGWGTNSAASYRNVPASSVWTLSYDQDPVTLPVTDDLVTKNLHLPDPFGPDPAADAFGGHHIDANTNVPVLTGSGLLPALARLAGDPRHHSIVNYTQGSALAAEGAIIVGRADRVPRKSGRPRR</sequence>
<dbReference type="InterPro" id="IPR010427">
    <property type="entry name" value="DUF1023"/>
</dbReference>
<evidence type="ECO:0000256" key="1">
    <source>
        <dbReference type="SAM" id="MobiDB-lite"/>
    </source>
</evidence>
<organism evidence="3 4">
    <name type="scientific">Nakamurella panacisegetis</name>
    <dbReference type="NCBI Taxonomy" id="1090615"/>
    <lineage>
        <taxon>Bacteria</taxon>
        <taxon>Bacillati</taxon>
        <taxon>Actinomycetota</taxon>
        <taxon>Actinomycetes</taxon>
        <taxon>Nakamurellales</taxon>
        <taxon>Nakamurellaceae</taxon>
        <taxon>Nakamurella</taxon>
    </lineage>
</organism>
<dbReference type="RefSeq" id="WP_157695588.1">
    <property type="nucleotide sequence ID" value="NZ_LT629710.1"/>
</dbReference>
<evidence type="ECO:0000313" key="4">
    <source>
        <dbReference type="Proteomes" id="UP000198741"/>
    </source>
</evidence>
<evidence type="ECO:0000259" key="2">
    <source>
        <dbReference type="Pfam" id="PF06259"/>
    </source>
</evidence>
<dbReference type="SUPFAM" id="SSF53474">
    <property type="entry name" value="alpha/beta-Hydrolases"/>
    <property type="match status" value="2"/>
</dbReference>
<dbReference type="Pfam" id="PF06259">
    <property type="entry name" value="Abhydrolase_8"/>
    <property type="match status" value="1"/>
</dbReference>
<dbReference type="EMBL" id="LT629710">
    <property type="protein sequence ID" value="SDP43091.1"/>
    <property type="molecule type" value="Genomic_DNA"/>
</dbReference>
<reference evidence="3 4" key="1">
    <citation type="submission" date="2016-10" db="EMBL/GenBank/DDBJ databases">
        <authorList>
            <person name="de Groot N.N."/>
        </authorList>
    </citation>
    <scope>NUCLEOTIDE SEQUENCE [LARGE SCALE GENOMIC DNA]</scope>
    <source>
        <strain evidence="4">P4-7,KCTC 19426,CECT 7604</strain>
    </source>
</reference>
<keyword evidence="3" id="KW-0378">Hydrolase</keyword>
<dbReference type="OrthoDB" id="5969911at2"/>
<gene>
    <name evidence="3" type="ORF">SAMN04515671_4199</name>
</gene>
<dbReference type="GO" id="GO:0016787">
    <property type="term" value="F:hydrolase activity"/>
    <property type="evidence" value="ECO:0007669"/>
    <property type="project" value="UniProtKB-KW"/>
</dbReference>
<name>A0A1H0SMW4_9ACTN</name>
<dbReference type="AlphaFoldDB" id="A0A1H0SMW4"/>
<accession>A0A1H0SMW4</accession>
<proteinExistence type="predicted"/>
<protein>
    <submittedName>
        <fullName evidence="3">Alpha/beta hydrolase</fullName>
    </submittedName>
</protein>